<keyword evidence="3" id="KW-1003">Cell membrane</keyword>
<feature type="transmembrane region" description="Helical" evidence="7">
    <location>
        <begin position="35"/>
        <end position="53"/>
    </location>
</feature>
<keyword evidence="6 7" id="KW-0472">Membrane</keyword>
<feature type="transmembrane region" description="Helical" evidence="7">
    <location>
        <begin position="129"/>
        <end position="153"/>
    </location>
</feature>
<feature type="transmembrane region" description="Helical" evidence="7">
    <location>
        <begin position="372"/>
        <end position="395"/>
    </location>
</feature>
<evidence type="ECO:0000256" key="5">
    <source>
        <dbReference type="ARBA" id="ARBA00022989"/>
    </source>
</evidence>
<dbReference type="PANTHER" id="PTHR30250:SF10">
    <property type="entry name" value="LIPOPOLYSACCHARIDE BIOSYNTHESIS PROTEIN WZXC"/>
    <property type="match status" value="1"/>
</dbReference>
<evidence type="ECO:0000313" key="8">
    <source>
        <dbReference type="EMBL" id="OGE33534.1"/>
    </source>
</evidence>
<reference evidence="8 9" key="1">
    <citation type="journal article" date="2016" name="Nat. Commun.">
        <title>Thousands of microbial genomes shed light on interconnected biogeochemical processes in an aquifer system.</title>
        <authorList>
            <person name="Anantharaman K."/>
            <person name="Brown C.T."/>
            <person name="Hug L.A."/>
            <person name="Sharon I."/>
            <person name="Castelle C.J."/>
            <person name="Probst A.J."/>
            <person name="Thomas B.C."/>
            <person name="Singh A."/>
            <person name="Wilkins M.J."/>
            <person name="Karaoz U."/>
            <person name="Brodie E.L."/>
            <person name="Williams K.H."/>
            <person name="Hubbard S.S."/>
            <person name="Banfield J.F."/>
        </authorList>
    </citation>
    <scope>NUCLEOTIDE SEQUENCE [LARGE SCALE GENOMIC DNA]</scope>
</reference>
<keyword evidence="5 7" id="KW-1133">Transmembrane helix</keyword>
<dbReference type="Pfam" id="PF13440">
    <property type="entry name" value="Polysacc_synt_3"/>
    <property type="match status" value="1"/>
</dbReference>
<evidence type="ECO:0000256" key="3">
    <source>
        <dbReference type="ARBA" id="ARBA00022475"/>
    </source>
</evidence>
<comment type="subcellular location">
    <subcellularLocation>
        <location evidence="1">Cell membrane</location>
        <topology evidence="1">Multi-pass membrane protein</topology>
    </subcellularLocation>
</comment>
<sequence>MAESVEQIDPTETLTTDTIKARAVKGAAILTGRMILIQPINFFSMVLLTAFLTPIEFGIYFVVSAIKNFLSYFSDIGFAPALIQKKEKLESIELKTIFTAQQALILLLLLIVFLATPFIQNIYHLNQQAVYLLWALLFSLFISSLKTIPSVILERKLEFNKWVIPQICETIIFNLIVVFLAWQGFGLTSYTVAVVVSGLVGLVLIYVVSPWLPGIAFSVKAFKSVLKYGIPYQMNTLLAMIKDDGMILLLGAIIGPAGVGFLGWAQKWAYAPLRFFMDQVIKVTFPAFSRLQDSRKDLSDLVGKSIFFVCLFVFPSLIMLVLVAPALVAVIPKYIKWSPALFALSILAVTSGLAAITTPLTNTLNAIGKISVTFKLMIMWTILTWIFVPLSAFLYGVNGAAVGFTAVGLSSFIALFAVSKYVDINYRQAVGKPLLASAIMGVSVFLAKNFLPVSFQQVILMAVVGLVSYFVIILLLEPKLVTLAKNQFRKKQ</sequence>
<evidence type="ECO:0000256" key="7">
    <source>
        <dbReference type="SAM" id="Phobius"/>
    </source>
</evidence>
<dbReference type="InterPro" id="IPR050833">
    <property type="entry name" value="Poly_Biosynth_Transport"/>
</dbReference>
<feature type="transmembrane region" description="Helical" evidence="7">
    <location>
        <begin position="305"/>
        <end position="331"/>
    </location>
</feature>
<evidence type="ECO:0000256" key="2">
    <source>
        <dbReference type="ARBA" id="ARBA00007430"/>
    </source>
</evidence>
<dbReference type="PANTHER" id="PTHR30250">
    <property type="entry name" value="PST FAMILY PREDICTED COLANIC ACID TRANSPORTER"/>
    <property type="match status" value="1"/>
</dbReference>
<evidence type="ECO:0000256" key="4">
    <source>
        <dbReference type="ARBA" id="ARBA00022692"/>
    </source>
</evidence>
<dbReference type="EMBL" id="MFDB01000008">
    <property type="protein sequence ID" value="OGE33534.1"/>
    <property type="molecule type" value="Genomic_DNA"/>
</dbReference>
<feature type="transmembrane region" description="Helical" evidence="7">
    <location>
        <begin position="162"/>
        <end position="182"/>
    </location>
</feature>
<feature type="transmembrane region" description="Helical" evidence="7">
    <location>
        <begin position="188"/>
        <end position="212"/>
    </location>
</feature>
<comment type="caution">
    <text evidence="8">The sequence shown here is derived from an EMBL/GenBank/DDBJ whole genome shotgun (WGS) entry which is preliminary data.</text>
</comment>
<feature type="transmembrane region" description="Helical" evidence="7">
    <location>
        <begin position="337"/>
        <end position="360"/>
    </location>
</feature>
<dbReference type="Proteomes" id="UP000177258">
    <property type="component" value="Unassembled WGS sequence"/>
</dbReference>
<dbReference type="GO" id="GO:0005886">
    <property type="term" value="C:plasma membrane"/>
    <property type="evidence" value="ECO:0007669"/>
    <property type="project" value="UniProtKB-SubCell"/>
</dbReference>
<dbReference type="AlphaFoldDB" id="A0A1F5JY35"/>
<keyword evidence="4 7" id="KW-0812">Transmembrane</keyword>
<feature type="transmembrane region" description="Helical" evidence="7">
    <location>
        <begin position="457"/>
        <end position="476"/>
    </location>
</feature>
<gene>
    <name evidence="8" type="ORF">A3D83_01020</name>
</gene>
<evidence type="ECO:0000313" key="9">
    <source>
        <dbReference type="Proteomes" id="UP000177258"/>
    </source>
</evidence>
<feature type="transmembrane region" description="Helical" evidence="7">
    <location>
        <begin position="401"/>
        <end position="422"/>
    </location>
</feature>
<evidence type="ECO:0000256" key="1">
    <source>
        <dbReference type="ARBA" id="ARBA00004651"/>
    </source>
</evidence>
<feature type="transmembrane region" description="Helical" evidence="7">
    <location>
        <begin position="104"/>
        <end position="123"/>
    </location>
</feature>
<accession>A0A1F5JY35</accession>
<name>A0A1F5JY35_9BACT</name>
<feature type="transmembrane region" description="Helical" evidence="7">
    <location>
        <begin position="247"/>
        <end position="265"/>
    </location>
</feature>
<evidence type="ECO:0000256" key="6">
    <source>
        <dbReference type="ARBA" id="ARBA00023136"/>
    </source>
</evidence>
<comment type="similarity">
    <text evidence="2">Belongs to the polysaccharide synthase family.</text>
</comment>
<protein>
    <submittedName>
        <fullName evidence="8">Uncharacterized protein</fullName>
    </submittedName>
</protein>
<proteinExistence type="inferred from homology"/>
<organism evidence="8 9">
    <name type="scientific">Candidatus Daviesbacteria bacterium RIFCSPHIGHO2_02_FULL_41_10</name>
    <dbReference type="NCBI Taxonomy" id="1797774"/>
    <lineage>
        <taxon>Bacteria</taxon>
        <taxon>Candidatus Daviesiibacteriota</taxon>
    </lineage>
</organism>
<feature type="transmembrane region" description="Helical" evidence="7">
    <location>
        <begin position="434"/>
        <end position="451"/>
    </location>
</feature>